<evidence type="ECO:0000259" key="13">
    <source>
        <dbReference type="PROSITE" id="PS50105"/>
    </source>
</evidence>
<proteinExistence type="inferred from homology"/>
<evidence type="ECO:0000313" key="15">
    <source>
        <dbReference type="Proteomes" id="UP000596742"/>
    </source>
</evidence>
<dbReference type="SMART" id="SM00255">
    <property type="entry name" value="TIR"/>
    <property type="match status" value="1"/>
</dbReference>
<evidence type="ECO:0000256" key="8">
    <source>
        <dbReference type="ARBA" id="ARBA00022859"/>
    </source>
</evidence>
<dbReference type="PROSITE" id="PS50105">
    <property type="entry name" value="SAM_DOMAIN"/>
    <property type="match status" value="2"/>
</dbReference>
<dbReference type="CDD" id="cd09502">
    <property type="entry name" value="SAM_SARM1-like_repeat2"/>
    <property type="match status" value="1"/>
</dbReference>
<evidence type="ECO:0000256" key="5">
    <source>
        <dbReference type="ARBA" id="ARBA00022588"/>
    </source>
</evidence>
<dbReference type="GO" id="GO:0034128">
    <property type="term" value="P:negative regulation of MyD88-independent toll-like receptor signaling pathway"/>
    <property type="evidence" value="ECO:0007669"/>
    <property type="project" value="InterPro"/>
</dbReference>
<evidence type="ECO:0000256" key="11">
    <source>
        <dbReference type="SAM" id="MobiDB-lite"/>
    </source>
</evidence>
<dbReference type="InterPro" id="IPR001660">
    <property type="entry name" value="SAM"/>
</dbReference>
<protein>
    <recommendedName>
        <fullName evidence="3">ADP-ribosyl cyclase/cyclic ADP-ribose hydrolase</fullName>
        <ecNumber evidence="3">3.2.2.6</ecNumber>
    </recommendedName>
</protein>
<dbReference type="Pfam" id="PF00536">
    <property type="entry name" value="SAM_1"/>
    <property type="match status" value="1"/>
</dbReference>
<comment type="caution">
    <text evidence="14">The sequence shown here is derived from an EMBL/GenBank/DDBJ whole genome shotgun (WGS) entry which is preliminary data.</text>
</comment>
<dbReference type="Gene3D" id="1.10.150.50">
    <property type="entry name" value="Transcription Factor, Ets-1"/>
    <property type="match status" value="2"/>
</dbReference>
<evidence type="ECO:0000256" key="10">
    <source>
        <dbReference type="ARBA" id="ARBA00047304"/>
    </source>
</evidence>
<dbReference type="InterPro" id="IPR035897">
    <property type="entry name" value="Toll_tir_struct_dom_sf"/>
</dbReference>
<keyword evidence="8" id="KW-0391">Immunity</keyword>
<feature type="domain" description="TIR" evidence="12">
    <location>
        <begin position="623"/>
        <end position="766"/>
    </location>
</feature>
<gene>
    <name evidence="14" type="ORF">MGAL_10B056308</name>
</gene>
<evidence type="ECO:0000256" key="7">
    <source>
        <dbReference type="ARBA" id="ARBA00022801"/>
    </source>
</evidence>
<dbReference type="InterPro" id="IPR011989">
    <property type="entry name" value="ARM-like"/>
</dbReference>
<keyword evidence="15" id="KW-1185">Reference proteome</keyword>
<keyword evidence="6" id="KW-0677">Repeat</keyword>
<dbReference type="AlphaFoldDB" id="A0A8B6FBX6"/>
<dbReference type="GO" id="GO:0007165">
    <property type="term" value="P:signal transduction"/>
    <property type="evidence" value="ECO:0007669"/>
    <property type="project" value="InterPro"/>
</dbReference>
<evidence type="ECO:0000256" key="4">
    <source>
        <dbReference type="ARBA" id="ARBA00022490"/>
    </source>
</evidence>
<evidence type="ECO:0000313" key="14">
    <source>
        <dbReference type="EMBL" id="VDI47479.1"/>
    </source>
</evidence>
<dbReference type="GO" id="GO:0005737">
    <property type="term" value="C:cytoplasm"/>
    <property type="evidence" value="ECO:0007669"/>
    <property type="project" value="UniProtKB-SubCell"/>
</dbReference>
<dbReference type="EMBL" id="UYJE01006616">
    <property type="protein sequence ID" value="VDI47479.1"/>
    <property type="molecule type" value="Genomic_DNA"/>
</dbReference>
<evidence type="ECO:0000256" key="9">
    <source>
        <dbReference type="ARBA" id="ARBA00023027"/>
    </source>
</evidence>
<dbReference type="InterPro" id="IPR016024">
    <property type="entry name" value="ARM-type_fold"/>
</dbReference>
<reference evidence="14" key="1">
    <citation type="submission" date="2018-11" db="EMBL/GenBank/DDBJ databases">
        <authorList>
            <person name="Alioto T."/>
            <person name="Alioto T."/>
        </authorList>
    </citation>
    <scope>NUCLEOTIDE SEQUENCE</scope>
</reference>
<evidence type="ECO:0000256" key="2">
    <source>
        <dbReference type="ARBA" id="ARBA00008291"/>
    </source>
</evidence>
<dbReference type="GO" id="GO:0003953">
    <property type="term" value="F:NAD+ nucleosidase activity"/>
    <property type="evidence" value="ECO:0007669"/>
    <property type="project" value="InterPro"/>
</dbReference>
<dbReference type="Gene3D" id="1.25.10.10">
    <property type="entry name" value="Leucine-rich Repeat Variant"/>
    <property type="match status" value="1"/>
</dbReference>
<dbReference type="GO" id="GO:0030425">
    <property type="term" value="C:dendrite"/>
    <property type="evidence" value="ECO:0007669"/>
    <property type="project" value="TreeGrafter"/>
</dbReference>
<evidence type="ECO:0000256" key="3">
    <source>
        <dbReference type="ARBA" id="ARBA00011982"/>
    </source>
</evidence>
<dbReference type="CDD" id="cd24153">
    <property type="entry name" value="SARM1_N"/>
    <property type="match status" value="1"/>
</dbReference>
<dbReference type="SUPFAM" id="SSF52200">
    <property type="entry name" value="Toll/Interleukin receptor TIR domain"/>
    <property type="match status" value="1"/>
</dbReference>
<feature type="region of interest" description="Disordered" evidence="11">
    <location>
        <begin position="786"/>
        <end position="807"/>
    </location>
</feature>
<comment type="subcellular location">
    <subcellularLocation>
        <location evidence="1">Cytoplasm</location>
    </subcellularLocation>
</comment>
<feature type="compositionally biased region" description="Low complexity" evidence="11">
    <location>
        <begin position="794"/>
        <end position="807"/>
    </location>
</feature>
<dbReference type="PROSITE" id="PS50104">
    <property type="entry name" value="TIR"/>
    <property type="match status" value="1"/>
</dbReference>
<comment type="similarity">
    <text evidence="2">Belongs to the SARM1 family.</text>
</comment>
<dbReference type="Proteomes" id="UP000596742">
    <property type="component" value="Unassembled WGS sequence"/>
</dbReference>
<evidence type="ECO:0000256" key="1">
    <source>
        <dbReference type="ARBA" id="ARBA00004496"/>
    </source>
</evidence>
<keyword evidence="7" id="KW-0378">Hydrolase</keyword>
<dbReference type="OrthoDB" id="202764at2759"/>
<keyword evidence="9" id="KW-0520">NAD</keyword>
<dbReference type="PANTHER" id="PTHR22998:SF1">
    <property type="entry name" value="NAD(+) HYDROLASE SARM1"/>
    <property type="match status" value="1"/>
</dbReference>
<feature type="region of interest" description="Disordered" evidence="11">
    <location>
        <begin position="1"/>
        <end position="38"/>
    </location>
</feature>
<dbReference type="GO" id="GO:0045087">
    <property type="term" value="P:innate immune response"/>
    <property type="evidence" value="ECO:0007669"/>
    <property type="project" value="UniProtKB-KW"/>
</dbReference>
<dbReference type="InterPro" id="IPR013761">
    <property type="entry name" value="SAM/pointed_sf"/>
</dbReference>
<evidence type="ECO:0000256" key="6">
    <source>
        <dbReference type="ARBA" id="ARBA00022737"/>
    </source>
</evidence>
<dbReference type="SUPFAM" id="SSF48371">
    <property type="entry name" value="ARM repeat"/>
    <property type="match status" value="1"/>
</dbReference>
<organism evidence="14 15">
    <name type="scientific">Mytilus galloprovincialis</name>
    <name type="common">Mediterranean mussel</name>
    <dbReference type="NCBI Taxonomy" id="29158"/>
    <lineage>
        <taxon>Eukaryota</taxon>
        <taxon>Metazoa</taxon>
        <taxon>Spiralia</taxon>
        <taxon>Lophotrochozoa</taxon>
        <taxon>Mollusca</taxon>
        <taxon>Bivalvia</taxon>
        <taxon>Autobranchia</taxon>
        <taxon>Pteriomorphia</taxon>
        <taxon>Mytilida</taxon>
        <taxon>Mytiloidea</taxon>
        <taxon>Mytilidae</taxon>
        <taxon>Mytilinae</taxon>
        <taxon>Mytilus</taxon>
    </lineage>
</organism>
<dbReference type="SUPFAM" id="SSF47769">
    <property type="entry name" value="SAM/Pointed domain"/>
    <property type="match status" value="2"/>
</dbReference>
<name>A0A8B6FBX6_MYTGA</name>
<dbReference type="InterPro" id="IPR000157">
    <property type="entry name" value="TIR_dom"/>
</dbReference>
<dbReference type="Pfam" id="PF13676">
    <property type="entry name" value="TIR_2"/>
    <property type="match status" value="1"/>
</dbReference>
<dbReference type="GO" id="GO:0048678">
    <property type="term" value="P:response to axon injury"/>
    <property type="evidence" value="ECO:0007669"/>
    <property type="project" value="InterPro"/>
</dbReference>
<dbReference type="Gene3D" id="3.40.50.10140">
    <property type="entry name" value="Toll/interleukin-1 receptor homology (TIR) domain"/>
    <property type="match status" value="1"/>
</dbReference>
<comment type="catalytic activity">
    <reaction evidence="10">
        <text>NAD(+) + H2O = ADP-D-ribose + nicotinamide + H(+)</text>
        <dbReference type="Rhea" id="RHEA:16301"/>
        <dbReference type="ChEBI" id="CHEBI:15377"/>
        <dbReference type="ChEBI" id="CHEBI:15378"/>
        <dbReference type="ChEBI" id="CHEBI:17154"/>
        <dbReference type="ChEBI" id="CHEBI:57540"/>
        <dbReference type="ChEBI" id="CHEBI:57967"/>
        <dbReference type="EC" id="3.2.2.6"/>
    </reaction>
    <physiologicalReaction direction="left-to-right" evidence="10">
        <dbReference type="Rhea" id="RHEA:16302"/>
    </physiologicalReaction>
</comment>
<dbReference type="InterPro" id="IPR039184">
    <property type="entry name" value="SARM1"/>
</dbReference>
<dbReference type="Pfam" id="PF07647">
    <property type="entry name" value="SAM_2"/>
    <property type="match status" value="1"/>
</dbReference>
<keyword evidence="4" id="KW-0963">Cytoplasm</keyword>
<keyword evidence="5" id="KW-0399">Innate immunity</keyword>
<dbReference type="SMART" id="SM00454">
    <property type="entry name" value="SAM"/>
    <property type="match status" value="2"/>
</dbReference>
<feature type="domain" description="SAM" evidence="13">
    <location>
        <begin position="543"/>
        <end position="609"/>
    </location>
</feature>
<feature type="domain" description="SAM" evidence="13">
    <location>
        <begin position="473"/>
        <end position="537"/>
    </location>
</feature>
<evidence type="ECO:0000259" key="12">
    <source>
        <dbReference type="PROSITE" id="PS50104"/>
    </source>
</evidence>
<dbReference type="EC" id="3.2.2.6" evidence="3"/>
<accession>A0A8B6FBX6</accession>
<dbReference type="GO" id="GO:0035591">
    <property type="term" value="F:signaling adaptor activity"/>
    <property type="evidence" value="ECO:0007669"/>
    <property type="project" value="InterPro"/>
</dbReference>
<sequence length="807" mass="91138">MENLEGKGTVRRIQSEAKFSGLPTDPYKALERSQSARTLLHDIEDDEEMTEKNQESPHHNVSECSKVYLDLSQPENSEQRLANNIDQHHLKNGNEKCVFLSGNEDLNNYTLKHSESDDQSTTENSDWSSSLQHLTGQLKVKIEVIKQCAGDSLIQALRDISLLVEQAWAIPTYGRDVAYSLCDTLREEHALDIVIGNCASQNKELMKTSGRLLDKILSTRNRQRVAHFGLEIVVKMTVDAKGEFDMARFCTGILESLFKTSEETCRKLTVLGGLDVLLYWCRSNDRLTLRHCAIGLSNMALYGGPENQEEMAKHKVPEWLFPLAFNDDDSVRYYACLAISVLVANKEIESAVLQSGTLDLVLPFIASHSPSEFGRMDLSHRHGRSRGWLKRLVPLLSSKREESEALAAFHFAMEAGIKSLQKKTEVFYEVGAIRPLKRLASSPNATTSKLACEALRIIGENLPHKLTAQVPVWTVEDVKFWVSQNGFEEFAVNFERCKVDGDLLLTLTEEDLSGSLHIKCRIAHKRFMRELKRLKITADYASSDPTKLDDFLMELGSEFSQYTYSMLQAGVDMLYLPDLTEEQLANDCGISSGIHRSKILQKIRVSEEQKTESDSGDIIDGRKVTDVFISYRRVNGSMLASLLKVFLQLRGFTVFLDIEKLNAGKFDEGLLSSVRSSRNFILVLTPNALDRCVGDKDKNDWVHREIVAALESKCNIIPIMDNFRWPSADQLPEDMKQITFFNGIRWIHEYQDACVEKLERFLRGEVNISSKRAGLFQMGSSSELLQQQHQAKYSSSSSENSPNSDCS</sequence>
<dbReference type="GO" id="GO:0061809">
    <property type="term" value="F:NAD+ nucleosidase activity, cyclic ADP-ribose generating"/>
    <property type="evidence" value="ECO:0007669"/>
    <property type="project" value="UniProtKB-EC"/>
</dbReference>
<dbReference type="PANTHER" id="PTHR22998">
    <property type="entry name" value="SARM1"/>
    <property type="match status" value="1"/>
</dbReference>